<dbReference type="OrthoDB" id="6713469at2"/>
<feature type="compositionally biased region" description="Polar residues" evidence="1">
    <location>
        <begin position="29"/>
        <end position="49"/>
    </location>
</feature>
<dbReference type="InParanoid" id="A0A2U3MVH4"/>
<feature type="chain" id="PRO_5015787123" description="Internalin" evidence="2">
    <location>
        <begin position="20"/>
        <end position="92"/>
    </location>
</feature>
<evidence type="ECO:0000256" key="2">
    <source>
        <dbReference type="SAM" id="SignalP"/>
    </source>
</evidence>
<dbReference type="PROSITE" id="PS51257">
    <property type="entry name" value="PROKAR_LIPOPROTEIN"/>
    <property type="match status" value="1"/>
</dbReference>
<feature type="region of interest" description="Disordered" evidence="1">
    <location>
        <begin position="20"/>
        <end position="92"/>
    </location>
</feature>
<reference evidence="4" key="1">
    <citation type="submission" date="2018-03" db="EMBL/GenBank/DDBJ databases">
        <authorList>
            <person name="Blom J."/>
        </authorList>
    </citation>
    <scope>NUCLEOTIDE SEQUENCE [LARGE SCALE GENOMIC DNA]</scope>
    <source>
        <strain evidence="4">KPC-SM-21</strain>
    </source>
</reference>
<keyword evidence="2" id="KW-0732">Signal</keyword>
<sequence length="92" mass="9560">MNLKLTLAAALVASLTLSACSKQEKAPASEQTSASEAPANDSNQVTPEQQKAIDALDKPVLDEKNKDVPTEISEKPADAATPANDADEVVAK</sequence>
<dbReference type="Proteomes" id="UP000245974">
    <property type="component" value="Unassembled WGS sequence"/>
</dbReference>
<evidence type="ECO:0000313" key="3">
    <source>
        <dbReference type="EMBL" id="SPL69299.1"/>
    </source>
</evidence>
<dbReference type="EMBL" id="OOGT01000012">
    <property type="protein sequence ID" value="SPL69299.1"/>
    <property type="molecule type" value="Genomic_DNA"/>
</dbReference>
<feature type="signal peptide" evidence="2">
    <location>
        <begin position="1"/>
        <end position="19"/>
    </location>
</feature>
<keyword evidence="4" id="KW-1185">Reference proteome</keyword>
<accession>A0A2U3MVH4</accession>
<dbReference type="RefSeq" id="WP_121972847.1">
    <property type="nucleotide sequence ID" value="NZ_OOGT01000012.1"/>
</dbReference>
<evidence type="ECO:0000256" key="1">
    <source>
        <dbReference type="SAM" id="MobiDB-lite"/>
    </source>
</evidence>
<evidence type="ECO:0008006" key="5">
    <source>
        <dbReference type="Google" id="ProtNLM"/>
    </source>
</evidence>
<organism evidence="3 4">
    <name type="scientific">Acinetobacter stercoris</name>
    <dbReference type="NCBI Taxonomy" id="2126983"/>
    <lineage>
        <taxon>Bacteria</taxon>
        <taxon>Pseudomonadati</taxon>
        <taxon>Pseudomonadota</taxon>
        <taxon>Gammaproteobacteria</taxon>
        <taxon>Moraxellales</taxon>
        <taxon>Moraxellaceae</taxon>
        <taxon>Acinetobacter</taxon>
    </lineage>
</organism>
<evidence type="ECO:0000313" key="4">
    <source>
        <dbReference type="Proteomes" id="UP000245974"/>
    </source>
</evidence>
<protein>
    <recommendedName>
        <fullName evidence="5">Internalin</fullName>
    </recommendedName>
</protein>
<dbReference type="AlphaFoldDB" id="A0A2U3MVH4"/>
<feature type="compositionally biased region" description="Basic and acidic residues" evidence="1">
    <location>
        <begin position="54"/>
        <end position="77"/>
    </location>
</feature>
<gene>
    <name evidence="3" type="ORF">KPC_0477</name>
</gene>
<name>A0A2U3MVH4_9GAMM</name>
<proteinExistence type="predicted"/>